<keyword evidence="2" id="KW-1185">Reference proteome</keyword>
<dbReference type="OrthoDB" id="1773284at2759"/>
<accession>A0A834LN22</accession>
<name>A0A834LN22_RHOSS</name>
<protein>
    <submittedName>
        <fullName evidence="1">Uncharacterized protein</fullName>
    </submittedName>
</protein>
<evidence type="ECO:0000313" key="2">
    <source>
        <dbReference type="Proteomes" id="UP000626092"/>
    </source>
</evidence>
<organism evidence="1 2">
    <name type="scientific">Rhododendron simsii</name>
    <name type="common">Sims's rhododendron</name>
    <dbReference type="NCBI Taxonomy" id="118357"/>
    <lineage>
        <taxon>Eukaryota</taxon>
        <taxon>Viridiplantae</taxon>
        <taxon>Streptophyta</taxon>
        <taxon>Embryophyta</taxon>
        <taxon>Tracheophyta</taxon>
        <taxon>Spermatophyta</taxon>
        <taxon>Magnoliopsida</taxon>
        <taxon>eudicotyledons</taxon>
        <taxon>Gunneridae</taxon>
        <taxon>Pentapetalae</taxon>
        <taxon>asterids</taxon>
        <taxon>Ericales</taxon>
        <taxon>Ericaceae</taxon>
        <taxon>Ericoideae</taxon>
        <taxon>Rhodoreae</taxon>
        <taxon>Rhododendron</taxon>
    </lineage>
</organism>
<gene>
    <name evidence="1" type="ORF">RHSIM_Rhsim05G0208300</name>
</gene>
<proteinExistence type="predicted"/>
<sequence>MAIGINLMVDFRPKEVNGKNRSQPFGEELALVESNGTSVSPHEISGYIADTPDLEQLRIAEELQETIRASTKLGIKYDDAGILRMKKMIEQEAKDLESILRDNSFAPLQRKKLHPKAPKE</sequence>
<comment type="caution">
    <text evidence="1">The sequence shown here is derived from an EMBL/GenBank/DDBJ whole genome shotgun (WGS) entry which is preliminary data.</text>
</comment>
<dbReference type="EMBL" id="WJXA01000005">
    <property type="protein sequence ID" value="KAF7143499.1"/>
    <property type="molecule type" value="Genomic_DNA"/>
</dbReference>
<evidence type="ECO:0000313" key="1">
    <source>
        <dbReference type="EMBL" id="KAF7143499.1"/>
    </source>
</evidence>
<reference evidence="1" key="1">
    <citation type="submission" date="2019-11" db="EMBL/GenBank/DDBJ databases">
        <authorList>
            <person name="Liu Y."/>
            <person name="Hou J."/>
            <person name="Li T.-Q."/>
            <person name="Guan C.-H."/>
            <person name="Wu X."/>
            <person name="Wu H.-Z."/>
            <person name="Ling F."/>
            <person name="Zhang R."/>
            <person name="Shi X.-G."/>
            <person name="Ren J.-P."/>
            <person name="Chen E.-F."/>
            <person name="Sun J.-M."/>
        </authorList>
    </citation>
    <scope>NUCLEOTIDE SEQUENCE</scope>
    <source>
        <strain evidence="1">Adult_tree_wgs_1</strain>
        <tissue evidence="1">Leaves</tissue>
    </source>
</reference>
<dbReference type="AlphaFoldDB" id="A0A834LN22"/>
<dbReference type="Proteomes" id="UP000626092">
    <property type="component" value="Unassembled WGS sequence"/>
</dbReference>